<proteinExistence type="predicted"/>
<evidence type="ECO:0000313" key="3">
    <source>
        <dbReference type="Proteomes" id="UP000002939"/>
    </source>
</evidence>
<dbReference type="PANTHER" id="PTHR47723:SF19">
    <property type="entry name" value="POLYNUCLEOTIDYL TRANSFERASE, RIBONUCLEASE H-LIKE SUPERFAMILY PROTEIN"/>
    <property type="match status" value="1"/>
</dbReference>
<dbReference type="STRING" id="626369.HMPREF0446_00164"/>
<dbReference type="EMBL" id="ACRF02000015">
    <property type="protein sequence ID" value="EEW93282.1"/>
    <property type="molecule type" value="Genomic_DNA"/>
</dbReference>
<organism evidence="2 3">
    <name type="scientific">Granulicatella elegans ATCC 700633</name>
    <dbReference type="NCBI Taxonomy" id="626369"/>
    <lineage>
        <taxon>Bacteria</taxon>
        <taxon>Bacillati</taxon>
        <taxon>Bacillota</taxon>
        <taxon>Bacilli</taxon>
        <taxon>Lactobacillales</taxon>
        <taxon>Carnobacteriaceae</taxon>
        <taxon>Granulicatella</taxon>
    </lineage>
</organism>
<sequence>MIRVRTDAAVNGNPGKVGIGIEILYEKQQFLFKENSEQLMDNHQAELWAIYRALIILQEKEWHHDMIFLNSDSKFAMMAIEKNYTKQVAYQEILKKVQGELQFFPQLFLEWIPEKENRGADQLARQALQQILGK</sequence>
<name>D0BJM9_9LACT</name>
<dbReference type="Pfam" id="PF13456">
    <property type="entry name" value="RVT_3"/>
    <property type="match status" value="1"/>
</dbReference>
<dbReference type="SUPFAM" id="SSF53098">
    <property type="entry name" value="Ribonuclease H-like"/>
    <property type="match status" value="1"/>
</dbReference>
<reference evidence="2" key="2">
    <citation type="submission" date="2011-10" db="EMBL/GenBank/DDBJ databases">
        <title>The Genome Sequence of Granulicatella elegans ATCC 700633.</title>
        <authorList>
            <consortium name="The Broad Institute Genome Sequencing Platform"/>
            <consortium name="The Broad Institute Genome Sequencing Center for Infectious Disease"/>
            <person name="Earl A."/>
            <person name="Ward D."/>
            <person name="Feldgarden M."/>
            <person name="Gevers D."/>
            <person name="Sibley C.D."/>
            <person name="Field T.R."/>
            <person name="Grinwis M."/>
            <person name="Eshaghurshan C.S."/>
            <person name="Surette M.G."/>
            <person name="Young S.K."/>
            <person name="Zeng Q."/>
            <person name="Gargeya S."/>
            <person name="Fitzgerald M."/>
            <person name="Haas B."/>
            <person name="Abouelleil A."/>
            <person name="Alvarado L."/>
            <person name="Arachchi H.M."/>
            <person name="Berlin A."/>
            <person name="Brown A."/>
            <person name="Chapman S.B."/>
            <person name="Chen Z."/>
            <person name="Dunbar C."/>
            <person name="Freedman E."/>
            <person name="Gearin G."/>
            <person name="Goldberg J."/>
            <person name="Griggs A."/>
            <person name="Gujja S."/>
            <person name="Heiman D."/>
            <person name="Howarth C."/>
            <person name="Larson L."/>
            <person name="Lui A."/>
            <person name="MacDonald P.J.P."/>
            <person name="Montmayeur A."/>
            <person name="Murphy C."/>
            <person name="Neiman D."/>
            <person name="Pearson M."/>
            <person name="Priest M."/>
            <person name="Roberts A."/>
            <person name="Saif S."/>
            <person name="Shea T."/>
            <person name="Shenoy N."/>
            <person name="Sisk P."/>
            <person name="Stolte C."/>
            <person name="Sykes S."/>
            <person name="Wortman J."/>
            <person name="Nusbaum C."/>
            <person name="Birren B."/>
        </authorList>
    </citation>
    <scope>NUCLEOTIDE SEQUENCE [LARGE SCALE GENOMIC DNA]</scope>
    <source>
        <strain evidence="2">ATCC 700633</strain>
    </source>
</reference>
<dbReference type="PROSITE" id="PS50879">
    <property type="entry name" value="RNASE_H_1"/>
    <property type="match status" value="1"/>
</dbReference>
<evidence type="ECO:0000259" key="1">
    <source>
        <dbReference type="PROSITE" id="PS50879"/>
    </source>
</evidence>
<dbReference type="InterPro" id="IPR053151">
    <property type="entry name" value="RNase_H-like"/>
</dbReference>
<comment type="caution">
    <text evidence="2">The sequence shown here is derived from an EMBL/GenBank/DDBJ whole genome shotgun (WGS) entry which is preliminary data.</text>
</comment>
<dbReference type="InterPro" id="IPR012337">
    <property type="entry name" value="RNaseH-like_sf"/>
</dbReference>
<dbReference type="PANTHER" id="PTHR47723">
    <property type="entry name" value="OS05G0353850 PROTEIN"/>
    <property type="match status" value="1"/>
</dbReference>
<dbReference type="Proteomes" id="UP000002939">
    <property type="component" value="Unassembled WGS sequence"/>
</dbReference>
<dbReference type="Gene3D" id="3.30.420.10">
    <property type="entry name" value="Ribonuclease H-like superfamily/Ribonuclease H"/>
    <property type="match status" value="1"/>
</dbReference>
<keyword evidence="3" id="KW-1185">Reference proteome</keyword>
<feature type="domain" description="RNase H type-1" evidence="1">
    <location>
        <begin position="1"/>
        <end position="129"/>
    </location>
</feature>
<protein>
    <recommendedName>
        <fullName evidence="1">RNase H type-1 domain-containing protein</fullName>
    </recommendedName>
</protein>
<dbReference type="OrthoDB" id="7845843at2"/>
<evidence type="ECO:0000313" key="2">
    <source>
        <dbReference type="EMBL" id="EEW93282.1"/>
    </source>
</evidence>
<dbReference type="GO" id="GO:0003676">
    <property type="term" value="F:nucleic acid binding"/>
    <property type="evidence" value="ECO:0007669"/>
    <property type="project" value="InterPro"/>
</dbReference>
<dbReference type="InterPro" id="IPR002156">
    <property type="entry name" value="RNaseH_domain"/>
</dbReference>
<dbReference type="GO" id="GO:0004523">
    <property type="term" value="F:RNA-DNA hybrid ribonuclease activity"/>
    <property type="evidence" value="ECO:0007669"/>
    <property type="project" value="InterPro"/>
</dbReference>
<gene>
    <name evidence="2" type="ORF">HMPREF0446_00164</name>
</gene>
<dbReference type="eggNOG" id="COG0328">
    <property type="taxonomic scope" value="Bacteria"/>
</dbReference>
<dbReference type="HOGENOM" id="CLU_095977_2_0_9"/>
<dbReference type="AlphaFoldDB" id="D0BJM9"/>
<dbReference type="InterPro" id="IPR036397">
    <property type="entry name" value="RNaseH_sf"/>
</dbReference>
<dbReference type="CDD" id="cd09279">
    <property type="entry name" value="RNase_HI_like"/>
    <property type="match status" value="1"/>
</dbReference>
<reference evidence="2" key="1">
    <citation type="submission" date="2009-09" db="EMBL/GenBank/DDBJ databases">
        <authorList>
            <consortium name="The Broad Institute Genome Sequencing Platform"/>
            <person name="Ward D."/>
            <person name="Feldgarden M."/>
            <person name="Earl A."/>
            <person name="Young S.K."/>
            <person name="Zeng Q."/>
            <person name="Koehrsen M."/>
            <person name="Alvarado L."/>
            <person name="Berlin A."/>
            <person name="Bochicchio J."/>
            <person name="Borenstein D."/>
            <person name="Chapman S.B."/>
            <person name="Chen Z."/>
            <person name="Engels R."/>
            <person name="Freedman E."/>
            <person name="Gellesch M."/>
            <person name="Goldberg J."/>
            <person name="Griggs A."/>
            <person name="Gujja S."/>
            <person name="Heilman E."/>
            <person name="Heiman D."/>
            <person name="Hepburn T."/>
            <person name="Howarth C."/>
            <person name="Jen D."/>
            <person name="Larson L."/>
            <person name="Lewis B."/>
            <person name="Mehta T."/>
            <person name="Park D."/>
            <person name="Pearson M."/>
            <person name="Roberts A."/>
            <person name="Saif S."/>
            <person name="Shea T."/>
            <person name="Shenoy N."/>
            <person name="Sisk P."/>
            <person name="Stolte C."/>
            <person name="Sykes S."/>
            <person name="Thomson T."/>
            <person name="Walk T."/>
            <person name="White J."/>
            <person name="Yandava C."/>
            <person name="Sibley C.D."/>
            <person name="Field T.R."/>
            <person name="Grinwis M."/>
            <person name="Eshaghurshan C.S."/>
            <person name="Surette M.G."/>
            <person name="Haas B."/>
            <person name="Nusbaum C."/>
            <person name="Birren B."/>
        </authorList>
    </citation>
    <scope>NUCLEOTIDE SEQUENCE [LARGE SCALE GENOMIC DNA]</scope>
    <source>
        <strain evidence="2">ATCC 700633</strain>
    </source>
</reference>
<accession>D0BJM9</accession>
<dbReference type="RefSeq" id="WP_006702439.1">
    <property type="nucleotide sequence ID" value="NZ_KI391971.1"/>
</dbReference>